<gene>
    <name evidence="3" type="ORF">SAMN06297382_1493</name>
</gene>
<evidence type="ECO:0000313" key="4">
    <source>
        <dbReference type="Proteomes" id="UP000198346"/>
    </source>
</evidence>
<proteinExistence type="predicted"/>
<dbReference type="Proteomes" id="UP000198346">
    <property type="component" value="Unassembled WGS sequence"/>
</dbReference>
<protein>
    <submittedName>
        <fullName evidence="3">Cholesterol transport system auxiliary component</fullName>
    </submittedName>
</protein>
<feature type="chain" id="PRO_5013303378" evidence="1">
    <location>
        <begin position="25"/>
        <end position="205"/>
    </location>
</feature>
<accession>A0A239PQ80</accession>
<sequence>MIRGCIVAGAALTLVACVSVLPEAAPPPPRYVLASAGFAAAGEAQVAWSLGVDDPAATRAYDTTKIALARAPGRIEYYAGGEWADRAPRLFLIALVRSFENSGRILSVGDLASSPSSDFILRTDIRAMHADYTSGRPIATVSVYAKLMSRRGEVYAARLFEHAVAVDDEGAAQVASAFDQAISALLSDIVEWTFAEAETVRAERG</sequence>
<dbReference type="SUPFAM" id="SSF159594">
    <property type="entry name" value="XCC0632-like"/>
    <property type="match status" value="1"/>
</dbReference>
<dbReference type="Pfam" id="PF03886">
    <property type="entry name" value="ABC_trans_aux"/>
    <property type="match status" value="1"/>
</dbReference>
<dbReference type="RefSeq" id="WP_089411931.1">
    <property type="nucleotide sequence ID" value="NZ_FZQA01000002.1"/>
</dbReference>
<name>A0A239PQ80_9PROT</name>
<organism evidence="3 4">
    <name type="scientific">Amphiplicatus metriothermophilus</name>
    <dbReference type="NCBI Taxonomy" id="1519374"/>
    <lineage>
        <taxon>Bacteria</taxon>
        <taxon>Pseudomonadati</taxon>
        <taxon>Pseudomonadota</taxon>
        <taxon>Alphaproteobacteria</taxon>
        <taxon>Parvularculales</taxon>
        <taxon>Parvularculaceae</taxon>
        <taxon>Amphiplicatus</taxon>
    </lineage>
</organism>
<keyword evidence="1" id="KW-0732">Signal</keyword>
<dbReference type="OrthoDB" id="9808689at2"/>
<feature type="domain" description="ABC-type transport auxiliary lipoprotein component" evidence="2">
    <location>
        <begin position="31"/>
        <end position="189"/>
    </location>
</feature>
<dbReference type="InterPro" id="IPR005586">
    <property type="entry name" value="ABC_trans_aux"/>
</dbReference>
<dbReference type="AlphaFoldDB" id="A0A239PQ80"/>
<feature type="signal peptide" evidence="1">
    <location>
        <begin position="1"/>
        <end position="24"/>
    </location>
</feature>
<keyword evidence="4" id="KW-1185">Reference proteome</keyword>
<evidence type="ECO:0000256" key="1">
    <source>
        <dbReference type="SAM" id="SignalP"/>
    </source>
</evidence>
<evidence type="ECO:0000313" key="3">
    <source>
        <dbReference type="EMBL" id="SNT72449.1"/>
    </source>
</evidence>
<evidence type="ECO:0000259" key="2">
    <source>
        <dbReference type="Pfam" id="PF03886"/>
    </source>
</evidence>
<dbReference type="Gene3D" id="3.40.50.10610">
    <property type="entry name" value="ABC-type transport auxiliary lipoprotein component"/>
    <property type="match status" value="1"/>
</dbReference>
<dbReference type="PROSITE" id="PS51257">
    <property type="entry name" value="PROKAR_LIPOPROTEIN"/>
    <property type="match status" value="1"/>
</dbReference>
<dbReference type="EMBL" id="FZQA01000002">
    <property type="protein sequence ID" value="SNT72449.1"/>
    <property type="molecule type" value="Genomic_DNA"/>
</dbReference>
<reference evidence="3 4" key="1">
    <citation type="submission" date="2017-07" db="EMBL/GenBank/DDBJ databases">
        <authorList>
            <person name="Sun Z.S."/>
            <person name="Albrecht U."/>
            <person name="Echele G."/>
            <person name="Lee C.C."/>
        </authorList>
    </citation>
    <scope>NUCLEOTIDE SEQUENCE [LARGE SCALE GENOMIC DNA]</scope>
    <source>
        <strain evidence="3 4">CGMCC 1.12710</strain>
    </source>
</reference>